<dbReference type="InterPro" id="IPR021994">
    <property type="entry name" value="DUF3592"/>
</dbReference>
<feature type="domain" description="DUF3592" evidence="2">
    <location>
        <begin position="35"/>
        <end position="122"/>
    </location>
</feature>
<dbReference type="Pfam" id="PF12158">
    <property type="entry name" value="DUF3592"/>
    <property type="match status" value="1"/>
</dbReference>
<sequence>MDFYVLSLIIGGVIQVIVFFILFNFSEKAKEWPTTRGQILSSEVCTLGWNDENSSKSYKPIIKYQYEVEGILYTSSRLHYGDWIAINFSFFAKKTISRYSKGCKCIVHYNPLKPQVSVLQTKLGPPTYFLLGCGILFIIVGLALLQYKGIFVR</sequence>
<keyword evidence="1" id="KW-1133">Transmembrane helix</keyword>
<feature type="transmembrane region" description="Helical" evidence="1">
    <location>
        <begin position="128"/>
        <end position="147"/>
    </location>
</feature>
<accession>A0A645DLH6</accession>
<keyword evidence="1" id="KW-0472">Membrane</keyword>
<organism evidence="3">
    <name type="scientific">bioreactor metagenome</name>
    <dbReference type="NCBI Taxonomy" id="1076179"/>
    <lineage>
        <taxon>unclassified sequences</taxon>
        <taxon>metagenomes</taxon>
        <taxon>ecological metagenomes</taxon>
    </lineage>
</organism>
<evidence type="ECO:0000313" key="3">
    <source>
        <dbReference type="EMBL" id="MPM90149.1"/>
    </source>
</evidence>
<reference evidence="3" key="1">
    <citation type="submission" date="2019-08" db="EMBL/GenBank/DDBJ databases">
        <authorList>
            <person name="Kucharzyk K."/>
            <person name="Murdoch R.W."/>
            <person name="Higgins S."/>
            <person name="Loffler F."/>
        </authorList>
    </citation>
    <scope>NUCLEOTIDE SEQUENCE</scope>
</reference>
<name>A0A645DLH6_9ZZZZ</name>
<comment type="caution">
    <text evidence="3">The sequence shown here is derived from an EMBL/GenBank/DDBJ whole genome shotgun (WGS) entry which is preliminary data.</text>
</comment>
<dbReference type="AlphaFoldDB" id="A0A645DLH6"/>
<protein>
    <recommendedName>
        <fullName evidence="2">DUF3592 domain-containing protein</fullName>
    </recommendedName>
</protein>
<dbReference type="EMBL" id="VSSQ01037454">
    <property type="protein sequence ID" value="MPM90149.1"/>
    <property type="molecule type" value="Genomic_DNA"/>
</dbReference>
<keyword evidence="1" id="KW-0812">Transmembrane</keyword>
<evidence type="ECO:0000256" key="1">
    <source>
        <dbReference type="SAM" id="Phobius"/>
    </source>
</evidence>
<feature type="transmembrane region" description="Helical" evidence="1">
    <location>
        <begin position="6"/>
        <end position="26"/>
    </location>
</feature>
<gene>
    <name evidence="3" type="ORF">SDC9_137266</name>
</gene>
<proteinExistence type="predicted"/>
<evidence type="ECO:0000259" key="2">
    <source>
        <dbReference type="Pfam" id="PF12158"/>
    </source>
</evidence>